<feature type="signal peptide" evidence="2">
    <location>
        <begin position="1"/>
        <end position="17"/>
    </location>
</feature>
<dbReference type="Pfam" id="PF12262">
    <property type="entry name" value="Lipase_bact_N"/>
    <property type="match status" value="1"/>
</dbReference>
<sequence length="731" mass="74408">MQARKSLALALSSALLAACGGGSNSPRATPTPPANNGNGTPVTGVIAARFDPSNADAAQRVIPLPNNLLLSGTTDLTLNIPVANPNNFNDPQVAVNALDGWSTVGPGQVQFSVPPKTSTLVAGSTIRLFEVTLTGPGGGVTGVVRELATPADFIVAPAPSDTTARTVAIVPTKPLKQLTSYMAVVTTGVTDANGNDATPDQTYFLSKRTAPLCVNGASTEPLLPAATACALEPLRQLTNSHLAAANSKGITPDKVVVSWVFTTQSITPVLQAAVGKVGQSPAPLTRVAPTGKTIGDLNLGLAPIADIFIGTIDLPYYLKAPANSTLPARAAAVLGGFWQAAPGAYVPPFNAAGLSPTSTNVTFANPFPVATKTETVPLLLTVPNAASGKTRPAQGWPIVIYQHGITRNRTDAFAISQTLASQGYAVIAIDIPLHGLPPGHPFNIESTPLAATGAHERTFNVDLLKNDGTACPTGQSVCEDGIPDPSGAHMINLGSLLTSRDNLRQGIVDLFSLAKAIPTISYDGAAGADFDSSRVQFVGQSLGSILGISFVAFEPTINTAVFSVPGGGVARMLDGSATFGPRIRAGLAAAGVNAGTPDFDRFLGAAQQAIDGADPLNTAFALAGKRVLLHEVVGGGTVLPDQVIPNTVAGAPLAGTEPLIRALGLASITATTQSATGVRGATRFIQGNHGSLLDPSASAAATVEMQKEMASMLVSGGTAVQVSDTSVIKTQ</sequence>
<protein>
    <submittedName>
        <fullName evidence="4">Platelet-activating factor acetylhydrolase isoform II</fullName>
    </submittedName>
</protein>
<dbReference type="SUPFAM" id="SSF53474">
    <property type="entry name" value="alpha/beta-Hydrolases"/>
    <property type="match status" value="1"/>
</dbReference>
<feature type="domain" description="Bacterial virulence factor lipase N-terminal" evidence="3">
    <location>
        <begin position="63"/>
        <end position="279"/>
    </location>
</feature>
<reference evidence="4 5" key="1">
    <citation type="submission" date="2019-03" db="EMBL/GenBank/DDBJ databases">
        <title>Genomic Encyclopedia of Type Strains, Phase IV (KMG-IV): sequencing the most valuable type-strain genomes for metagenomic binning, comparative biology and taxonomic classification.</title>
        <authorList>
            <person name="Goeker M."/>
        </authorList>
    </citation>
    <scope>NUCLEOTIDE SEQUENCE [LARGE SCALE GENOMIC DNA]</scope>
    <source>
        <strain evidence="4 5">DSM 21667</strain>
    </source>
</reference>
<evidence type="ECO:0000313" key="5">
    <source>
        <dbReference type="Proteomes" id="UP000295293"/>
    </source>
</evidence>
<dbReference type="PROSITE" id="PS51257">
    <property type="entry name" value="PROKAR_LIPOPROTEIN"/>
    <property type="match status" value="1"/>
</dbReference>
<evidence type="ECO:0000259" key="3">
    <source>
        <dbReference type="Pfam" id="PF12262"/>
    </source>
</evidence>
<gene>
    <name evidence="4" type="ORF">DFR29_118107</name>
</gene>
<dbReference type="Pfam" id="PF03403">
    <property type="entry name" value="PAF-AH_p_II"/>
    <property type="match status" value="1"/>
</dbReference>
<feature type="region of interest" description="Disordered" evidence="1">
    <location>
        <begin position="20"/>
        <end position="42"/>
    </location>
</feature>
<dbReference type="Proteomes" id="UP000295293">
    <property type="component" value="Unassembled WGS sequence"/>
</dbReference>
<dbReference type="InterPro" id="IPR029058">
    <property type="entry name" value="AB_hydrolase_fold"/>
</dbReference>
<keyword evidence="4" id="KW-0378">Hydrolase</keyword>
<proteinExistence type="predicted"/>
<name>A0A4R6YN31_9GAMM</name>
<evidence type="ECO:0000256" key="2">
    <source>
        <dbReference type="SAM" id="SignalP"/>
    </source>
</evidence>
<keyword evidence="2" id="KW-0732">Signal</keyword>
<dbReference type="AlphaFoldDB" id="A0A4R6YN31"/>
<accession>A0A4R6YN31</accession>
<organism evidence="4 5">
    <name type="scientific">Tahibacter aquaticus</name>
    <dbReference type="NCBI Taxonomy" id="520092"/>
    <lineage>
        <taxon>Bacteria</taxon>
        <taxon>Pseudomonadati</taxon>
        <taxon>Pseudomonadota</taxon>
        <taxon>Gammaproteobacteria</taxon>
        <taxon>Lysobacterales</taxon>
        <taxon>Rhodanobacteraceae</taxon>
        <taxon>Tahibacter</taxon>
    </lineage>
</organism>
<dbReference type="InterPro" id="IPR025920">
    <property type="entry name" value="Lipase_bact_N"/>
</dbReference>
<keyword evidence="5" id="KW-1185">Reference proteome</keyword>
<comment type="caution">
    <text evidence="4">The sequence shown here is derived from an EMBL/GenBank/DDBJ whole genome shotgun (WGS) entry which is preliminary data.</text>
</comment>
<dbReference type="EMBL" id="SNZH01000018">
    <property type="protein sequence ID" value="TDR38964.1"/>
    <property type="molecule type" value="Genomic_DNA"/>
</dbReference>
<dbReference type="RefSeq" id="WP_133821177.1">
    <property type="nucleotide sequence ID" value="NZ_SNZH01000018.1"/>
</dbReference>
<dbReference type="GO" id="GO:0016787">
    <property type="term" value="F:hydrolase activity"/>
    <property type="evidence" value="ECO:0007669"/>
    <property type="project" value="UniProtKB-KW"/>
</dbReference>
<dbReference type="OrthoDB" id="5477453at2"/>
<evidence type="ECO:0000256" key="1">
    <source>
        <dbReference type="SAM" id="MobiDB-lite"/>
    </source>
</evidence>
<feature type="chain" id="PRO_5020228300" evidence="2">
    <location>
        <begin position="18"/>
        <end position="731"/>
    </location>
</feature>
<dbReference type="Gene3D" id="3.40.50.1820">
    <property type="entry name" value="alpha/beta hydrolase"/>
    <property type="match status" value="1"/>
</dbReference>
<evidence type="ECO:0000313" key="4">
    <source>
        <dbReference type="EMBL" id="TDR38964.1"/>
    </source>
</evidence>